<dbReference type="InterPro" id="IPR028087">
    <property type="entry name" value="Tad_N"/>
</dbReference>
<dbReference type="Proteomes" id="UP000540685">
    <property type="component" value="Unassembled WGS sequence"/>
</dbReference>
<organism evidence="2 3">
    <name type="scientific">Streptosporangium becharense</name>
    <dbReference type="NCBI Taxonomy" id="1816182"/>
    <lineage>
        <taxon>Bacteria</taxon>
        <taxon>Bacillati</taxon>
        <taxon>Actinomycetota</taxon>
        <taxon>Actinomycetes</taxon>
        <taxon>Streptosporangiales</taxon>
        <taxon>Streptosporangiaceae</taxon>
        <taxon>Streptosporangium</taxon>
    </lineage>
</organism>
<evidence type="ECO:0000259" key="1">
    <source>
        <dbReference type="Pfam" id="PF13400"/>
    </source>
</evidence>
<name>A0A7W9IH49_9ACTN</name>
<comment type="caution">
    <text evidence="2">The sequence shown here is derived from an EMBL/GenBank/DDBJ whole genome shotgun (WGS) entry which is preliminary data.</text>
</comment>
<proteinExistence type="predicted"/>
<dbReference type="NCBIfam" id="TIGR03816">
    <property type="entry name" value="tadE_like_DECH"/>
    <property type="match status" value="1"/>
</dbReference>
<gene>
    <name evidence="2" type="ORF">F4562_003075</name>
</gene>
<protein>
    <submittedName>
        <fullName evidence="2">Secretion/DNA translocation related TadE-like protein</fullName>
    </submittedName>
</protein>
<reference evidence="2 3" key="1">
    <citation type="submission" date="2020-08" db="EMBL/GenBank/DDBJ databases">
        <title>Sequencing the genomes of 1000 actinobacteria strains.</title>
        <authorList>
            <person name="Klenk H.-P."/>
        </authorList>
    </citation>
    <scope>NUCLEOTIDE SEQUENCE [LARGE SCALE GENOMIC DNA]</scope>
    <source>
        <strain evidence="2 3">DSM 46887</strain>
    </source>
</reference>
<evidence type="ECO:0000313" key="3">
    <source>
        <dbReference type="Proteomes" id="UP000540685"/>
    </source>
</evidence>
<keyword evidence="3" id="KW-1185">Reference proteome</keyword>
<sequence length="110" mass="10855">MAALLFAVVMAVVFTGAVRVARHQAQAAADLSALAAARVAFADPGESCGKASLIAAGNGAEITRCSVGDDGIADVQAAVWLSLPVPFGSGGTRVTARARAGPVHITGPGE</sequence>
<dbReference type="AlphaFoldDB" id="A0A7W9IH49"/>
<accession>A0A7W9IH49</accession>
<dbReference type="EMBL" id="JACHMP010000001">
    <property type="protein sequence ID" value="MBB5820013.1"/>
    <property type="molecule type" value="Genomic_DNA"/>
</dbReference>
<feature type="domain" description="Putative Flp pilus-assembly TadG-like N-terminal" evidence="1">
    <location>
        <begin position="3"/>
        <end position="38"/>
    </location>
</feature>
<evidence type="ECO:0000313" key="2">
    <source>
        <dbReference type="EMBL" id="MBB5820013.1"/>
    </source>
</evidence>
<dbReference type="Pfam" id="PF13400">
    <property type="entry name" value="Tad"/>
    <property type="match status" value="1"/>
</dbReference>
<dbReference type="InterPro" id="IPR021202">
    <property type="entry name" value="Rv3654c-like"/>
</dbReference>